<dbReference type="AlphaFoldDB" id="A0A4Q6X9V4"/>
<dbReference type="SUPFAM" id="SSF52218">
    <property type="entry name" value="Flavoproteins"/>
    <property type="match status" value="1"/>
</dbReference>
<sequence length="184" mass="21480">MKKTLVIVAHPDIKNSVINKRWIEELQQYPDKFTVHELYTSYPDGRIDVTKEQALVDAHQDLVFQFPIYWFNCPPLLKQWLDDVLTYGWAYGSTGNHLKNKKITLAVSAGIKEKDYSTNGRYQFSLKELCSPFELTAHYVKADYQPMYTFYGMDTNPEEGEIQPTINEIEQSAKNYVKYLFEMG</sequence>
<proteinExistence type="predicted"/>
<dbReference type="PANTHER" id="PTHR47307:SF1">
    <property type="entry name" value="GLUTATHIONE-REGULATED POTASSIUM-EFFLUX SYSTEM ANCILLARY PROTEIN KEFG"/>
    <property type="match status" value="1"/>
</dbReference>
<evidence type="ECO:0000313" key="4">
    <source>
        <dbReference type="Proteomes" id="UP000292110"/>
    </source>
</evidence>
<dbReference type="InterPro" id="IPR029039">
    <property type="entry name" value="Flavoprotein-like_sf"/>
</dbReference>
<keyword evidence="1" id="KW-0560">Oxidoreductase</keyword>
<organism evidence="3 4">
    <name type="scientific">Acinetobacter halotolerans</name>
    <dbReference type="NCBI Taxonomy" id="1752076"/>
    <lineage>
        <taxon>Bacteria</taxon>
        <taxon>Pseudomonadati</taxon>
        <taxon>Pseudomonadota</taxon>
        <taxon>Gammaproteobacteria</taxon>
        <taxon>Moraxellales</taxon>
        <taxon>Moraxellaceae</taxon>
        <taxon>Acinetobacter</taxon>
    </lineage>
</organism>
<dbReference type="Proteomes" id="UP000292110">
    <property type="component" value="Unassembled WGS sequence"/>
</dbReference>
<dbReference type="Pfam" id="PF02525">
    <property type="entry name" value="Flavodoxin_2"/>
    <property type="match status" value="1"/>
</dbReference>
<evidence type="ECO:0000256" key="1">
    <source>
        <dbReference type="ARBA" id="ARBA00023002"/>
    </source>
</evidence>
<evidence type="ECO:0000259" key="2">
    <source>
        <dbReference type="Pfam" id="PF02525"/>
    </source>
</evidence>
<comment type="caution">
    <text evidence="3">The sequence shown here is derived from an EMBL/GenBank/DDBJ whole genome shotgun (WGS) entry which is preliminary data.</text>
</comment>
<protein>
    <submittedName>
        <fullName evidence="3">Flavodoxin family protein</fullName>
    </submittedName>
</protein>
<dbReference type="Gene3D" id="3.40.50.360">
    <property type="match status" value="1"/>
</dbReference>
<dbReference type="PANTHER" id="PTHR47307">
    <property type="entry name" value="GLUTATHIONE-REGULATED POTASSIUM-EFFLUX SYSTEM ANCILLARY PROTEIN KEFG"/>
    <property type="match status" value="1"/>
</dbReference>
<evidence type="ECO:0000313" key="3">
    <source>
        <dbReference type="EMBL" id="RZF51708.1"/>
    </source>
</evidence>
<dbReference type="GO" id="GO:0003955">
    <property type="term" value="F:NAD(P)H dehydrogenase (quinone) activity"/>
    <property type="evidence" value="ECO:0007669"/>
    <property type="project" value="TreeGrafter"/>
</dbReference>
<feature type="domain" description="Flavodoxin-like fold" evidence="2">
    <location>
        <begin position="2"/>
        <end position="171"/>
    </location>
</feature>
<dbReference type="InterPro" id="IPR003680">
    <property type="entry name" value="Flavodoxin_fold"/>
</dbReference>
<dbReference type="EMBL" id="SGIM01000008">
    <property type="protein sequence ID" value="RZF51708.1"/>
    <property type="molecule type" value="Genomic_DNA"/>
</dbReference>
<dbReference type="RefSeq" id="WP_130162399.1">
    <property type="nucleotide sequence ID" value="NZ_SGIM01000008.1"/>
</dbReference>
<name>A0A4Q6X9V4_9GAMM</name>
<dbReference type="GO" id="GO:0010181">
    <property type="term" value="F:FMN binding"/>
    <property type="evidence" value="ECO:0007669"/>
    <property type="project" value="TreeGrafter"/>
</dbReference>
<accession>A0A4Q6X9V4</accession>
<keyword evidence="4" id="KW-1185">Reference proteome</keyword>
<reference evidence="3 4" key="1">
    <citation type="submission" date="2019-02" db="EMBL/GenBank/DDBJ databases">
        <title>The draft genome of Acinetobacter halotolerans strain JCM 31009.</title>
        <authorList>
            <person name="Qin J."/>
            <person name="Feng Y."/>
            <person name="Nemec A."/>
            <person name="Zong Z."/>
        </authorList>
    </citation>
    <scope>NUCLEOTIDE SEQUENCE [LARGE SCALE GENOMIC DNA]</scope>
    <source>
        <strain evidence="3 4">JCM 31009</strain>
    </source>
</reference>
<gene>
    <name evidence="3" type="ORF">EXE30_10890</name>
</gene>
<dbReference type="InterPro" id="IPR046980">
    <property type="entry name" value="KefG/KefF"/>
</dbReference>
<dbReference type="GO" id="GO:0009055">
    <property type="term" value="F:electron transfer activity"/>
    <property type="evidence" value="ECO:0007669"/>
    <property type="project" value="TreeGrafter"/>
</dbReference>